<feature type="domain" description="Methyl-accepting transducer" evidence="5">
    <location>
        <begin position="109"/>
        <end position="274"/>
    </location>
</feature>
<dbReference type="InterPro" id="IPR004089">
    <property type="entry name" value="MCPsignal_dom"/>
</dbReference>
<dbReference type="KEGG" id="rpm:RSPPHO_00453"/>
<proteinExistence type="inferred from homology"/>
<dbReference type="OrthoDB" id="9816265at2"/>
<dbReference type="PANTHER" id="PTHR43531:SF11">
    <property type="entry name" value="METHYL-ACCEPTING CHEMOTAXIS PROTEIN 3"/>
    <property type="match status" value="1"/>
</dbReference>
<dbReference type="SUPFAM" id="SSF58104">
    <property type="entry name" value="Methyl-accepting chemotaxis protein (MCP) signaling domain"/>
    <property type="match status" value="2"/>
</dbReference>
<reference evidence="6 7" key="1">
    <citation type="submission" date="2012-02" db="EMBL/GenBank/DDBJ databases">
        <title>Shotgun genome sequence of Phaeospirillum photometricum DSM 122.</title>
        <authorList>
            <person name="Duquesne K."/>
            <person name="Sturgis J."/>
        </authorList>
    </citation>
    <scope>NUCLEOTIDE SEQUENCE [LARGE SCALE GENOMIC DNA]</scope>
    <source>
        <strain evidence="7">DSM122</strain>
    </source>
</reference>
<dbReference type="HOGENOM" id="CLU_030861_0_0_5"/>
<dbReference type="GO" id="GO:0007165">
    <property type="term" value="P:signal transduction"/>
    <property type="evidence" value="ECO:0007669"/>
    <property type="project" value="UniProtKB-KW"/>
</dbReference>
<evidence type="ECO:0000256" key="2">
    <source>
        <dbReference type="ARBA" id="ARBA00029447"/>
    </source>
</evidence>
<evidence type="ECO:0000256" key="3">
    <source>
        <dbReference type="PROSITE-ProRule" id="PRU00284"/>
    </source>
</evidence>
<protein>
    <submittedName>
        <fullName evidence="6">Methyl-accepting chemotaxis sensory transducer</fullName>
    </submittedName>
</protein>
<feature type="domain" description="Methyl-accepting transducer" evidence="5">
    <location>
        <begin position="357"/>
        <end position="451"/>
    </location>
</feature>
<evidence type="ECO:0000259" key="5">
    <source>
        <dbReference type="PROSITE" id="PS50111"/>
    </source>
</evidence>
<dbReference type="AlphaFoldDB" id="H6SP07"/>
<dbReference type="PROSITE" id="PS50111">
    <property type="entry name" value="CHEMOTAXIS_TRANSDUC_2"/>
    <property type="match status" value="2"/>
</dbReference>
<dbReference type="Proteomes" id="UP000033220">
    <property type="component" value="Chromosome DSM 122"/>
</dbReference>
<sequence>MNQIPSLPALSGSSSSWSNQEDEARTWSRRIEQIEASLDALREPCEQSFLALGEALSSAHKTARAMGDSAAVLTDALTSRGLTDQARALELDLHVLDQALAAARTETGLQTIDDAAQAIGGSVQTLGKLLVQVRMLAMNARIEAAQLSGLGMDFTVFTREIGRLAQRGEQSIGIIVGTLRTLRDVLSQALNLQGALGDQHRLDLEGIKRRLHSAMNTLQQRQEAARRTLGSLPTHLDQAHRSVSEVVSALQIADMTRQRVEHVDEALATVLGVLNTQGSDQDMGGTRRHIMVNALCDLQARQLTVIRDDFEAKARIIETNLRALGTGVQGLREGVTRLHATSTEDRTDFLDTLANDLKTALSILERYRSARRETEDSMGTVVSMTSEIAEAVTAINEIDAEMHLIGLNASIKCGNLGSRGRVLTVIASELQAFARQTRALALEIGSRLDRIAACSSDLGRQNAGTDSGKLDDLDQAIQTFLDTLDRLTGESSERLNEVRAQTETLERSLNVTLTNFTIRKRMTEVFTTAARELGAIAQACRPDLTGPALDDARREVLEFLHKHYTMVDEREVHEAMFGGTPRAAAAVTPSKAATTDISDLLF</sequence>
<dbReference type="eggNOG" id="COG0840">
    <property type="taxonomic scope" value="Bacteria"/>
</dbReference>
<feature type="compositionally biased region" description="Low complexity" evidence="4">
    <location>
        <begin position="1"/>
        <end position="18"/>
    </location>
</feature>
<dbReference type="GO" id="GO:0006935">
    <property type="term" value="P:chemotaxis"/>
    <property type="evidence" value="ECO:0007669"/>
    <property type="project" value="UniProtKB-KW"/>
</dbReference>
<dbReference type="EMBL" id="HE663493">
    <property type="protein sequence ID" value="CCG07079.1"/>
    <property type="molecule type" value="Genomic_DNA"/>
</dbReference>
<dbReference type="InterPro" id="IPR051310">
    <property type="entry name" value="MCP_chemotaxis"/>
</dbReference>
<accession>H6SP07</accession>
<keyword evidence="7" id="KW-1185">Reference proteome</keyword>
<dbReference type="GO" id="GO:0016020">
    <property type="term" value="C:membrane"/>
    <property type="evidence" value="ECO:0007669"/>
    <property type="project" value="InterPro"/>
</dbReference>
<feature type="region of interest" description="Disordered" evidence="4">
    <location>
        <begin position="1"/>
        <end position="21"/>
    </location>
</feature>
<dbReference type="Gene3D" id="1.10.287.950">
    <property type="entry name" value="Methyl-accepting chemotaxis protein"/>
    <property type="match status" value="2"/>
</dbReference>
<evidence type="ECO:0000313" key="6">
    <source>
        <dbReference type="EMBL" id="CCG07079.1"/>
    </source>
</evidence>
<gene>
    <name evidence="6" type="ORF">RSPPHO_00453</name>
</gene>
<keyword evidence="1" id="KW-0145">Chemotaxis</keyword>
<comment type="similarity">
    <text evidence="2">Belongs to the methyl-accepting chemotaxis (MCP) protein family.</text>
</comment>
<evidence type="ECO:0000256" key="4">
    <source>
        <dbReference type="SAM" id="MobiDB-lite"/>
    </source>
</evidence>
<dbReference type="STRING" id="1150469.RSPPHO_00453"/>
<name>H6SP07_PARPM</name>
<organism evidence="6 7">
    <name type="scientific">Pararhodospirillum photometricum DSM 122</name>
    <dbReference type="NCBI Taxonomy" id="1150469"/>
    <lineage>
        <taxon>Bacteria</taxon>
        <taxon>Pseudomonadati</taxon>
        <taxon>Pseudomonadota</taxon>
        <taxon>Alphaproteobacteria</taxon>
        <taxon>Rhodospirillales</taxon>
        <taxon>Rhodospirillaceae</taxon>
        <taxon>Pararhodospirillum</taxon>
    </lineage>
</organism>
<evidence type="ECO:0000256" key="1">
    <source>
        <dbReference type="ARBA" id="ARBA00022500"/>
    </source>
</evidence>
<dbReference type="RefSeq" id="WP_014413719.1">
    <property type="nucleotide sequence ID" value="NC_017059.1"/>
</dbReference>
<dbReference type="PATRIC" id="fig|1150469.3.peg.535"/>
<evidence type="ECO:0000313" key="7">
    <source>
        <dbReference type="Proteomes" id="UP000033220"/>
    </source>
</evidence>
<dbReference type="PANTHER" id="PTHR43531">
    <property type="entry name" value="PROTEIN ICFG"/>
    <property type="match status" value="1"/>
</dbReference>
<keyword evidence="3" id="KW-0807">Transducer</keyword>